<dbReference type="EMBL" id="SGPM01000030">
    <property type="protein sequence ID" value="THH32091.1"/>
    <property type="molecule type" value="Genomic_DNA"/>
</dbReference>
<proteinExistence type="predicted"/>
<reference evidence="1 2" key="1">
    <citation type="submission" date="2019-02" db="EMBL/GenBank/DDBJ databases">
        <title>Genome sequencing of the rare red list fungi Antrodiella citrinella (Flaviporus citrinellus).</title>
        <authorList>
            <person name="Buettner E."/>
            <person name="Kellner H."/>
        </authorList>
    </citation>
    <scope>NUCLEOTIDE SEQUENCE [LARGE SCALE GENOMIC DNA]</scope>
    <source>
        <strain evidence="1 2">DSM 108506</strain>
    </source>
</reference>
<name>A0A4S4N2U3_9APHY</name>
<dbReference type="AlphaFoldDB" id="A0A4S4N2U3"/>
<comment type="caution">
    <text evidence="1">The sequence shown here is derived from an EMBL/GenBank/DDBJ whole genome shotgun (WGS) entry which is preliminary data.</text>
</comment>
<evidence type="ECO:0000313" key="1">
    <source>
        <dbReference type="EMBL" id="THH32091.1"/>
    </source>
</evidence>
<dbReference type="Proteomes" id="UP000308730">
    <property type="component" value="Unassembled WGS sequence"/>
</dbReference>
<protein>
    <submittedName>
        <fullName evidence="1">Uncharacterized protein</fullName>
    </submittedName>
</protein>
<keyword evidence="2" id="KW-1185">Reference proteome</keyword>
<organism evidence="1 2">
    <name type="scientific">Antrodiella citrinella</name>
    <dbReference type="NCBI Taxonomy" id="2447956"/>
    <lineage>
        <taxon>Eukaryota</taxon>
        <taxon>Fungi</taxon>
        <taxon>Dikarya</taxon>
        <taxon>Basidiomycota</taxon>
        <taxon>Agaricomycotina</taxon>
        <taxon>Agaricomycetes</taxon>
        <taxon>Polyporales</taxon>
        <taxon>Steccherinaceae</taxon>
        <taxon>Antrodiella</taxon>
    </lineage>
</organism>
<sequence>MTETFKLLCNYLKAQKTYEYKRGRTSKNPIPDMLEKGQNALLTGGAIVDADVDVDGNVAPDAEDVMVDSLF</sequence>
<evidence type="ECO:0000313" key="2">
    <source>
        <dbReference type="Proteomes" id="UP000308730"/>
    </source>
</evidence>
<accession>A0A4S4N2U3</accession>
<gene>
    <name evidence="1" type="ORF">EUX98_g2094</name>
</gene>